<dbReference type="CDD" id="cd10454">
    <property type="entry name" value="GIY-YIG_COG3680_Meta"/>
    <property type="match status" value="1"/>
</dbReference>
<dbReference type="GO" id="GO:0005654">
    <property type="term" value="C:nucleoplasm"/>
    <property type="evidence" value="ECO:0007669"/>
    <property type="project" value="TreeGrafter"/>
</dbReference>
<feature type="domain" description="LEM" evidence="1">
    <location>
        <begin position="67"/>
        <end position="111"/>
    </location>
</feature>
<dbReference type="SMART" id="SM00540">
    <property type="entry name" value="LEM"/>
    <property type="match status" value="1"/>
</dbReference>
<dbReference type="InterPro" id="IPR011015">
    <property type="entry name" value="LEM/LEM-like_dom_sf"/>
</dbReference>
<dbReference type="SUPFAM" id="SSF63451">
    <property type="entry name" value="LEM domain"/>
    <property type="match status" value="1"/>
</dbReference>
<sequence length="336" mass="38799">MTEATELCLGKVQAEKRRDWFDEDCKIALIRRNKAKIEKDKNNTQDTTENIKWQEENEASGSVKTVSSKMPETDAETLRKELTILGFNPGPITATTVRVYLKKLHQLRKELPHIHEPHSKTESKRVDSPELEATLKNPSWTTDLSAYKLLEDALLNDFSSPFTTGKWREGNSKSSFAYLLLDPRKTDNLPCRADTMDSKEVWETFLSSIFYVGKGKKNRPFSHLYDAVTHYRQNKPVPPNHKLKTILDIWNNRLGVICLFIFHNIIPVEAYTREAAMIKALRKENVSNMKIGEFYGTASTWKPKKCMLGTYLLHKAMNIYLQEGERQLSLNDIECW</sequence>
<dbReference type="InterPro" id="IPR003887">
    <property type="entry name" value="LEM_dom"/>
</dbReference>
<dbReference type="Pfam" id="PF03020">
    <property type="entry name" value="LEM"/>
    <property type="match status" value="1"/>
</dbReference>
<accession>A0A6P7GND8</accession>
<dbReference type="PROSITE" id="PS50954">
    <property type="entry name" value="LEM"/>
    <property type="match status" value="1"/>
</dbReference>
<dbReference type="AlphaFoldDB" id="A0A6P7GND8"/>
<dbReference type="GO" id="GO:0005737">
    <property type="term" value="C:cytoplasm"/>
    <property type="evidence" value="ECO:0007669"/>
    <property type="project" value="TreeGrafter"/>
</dbReference>
<evidence type="ECO:0000313" key="2">
    <source>
        <dbReference type="RefSeq" id="XP_028151416.1"/>
    </source>
</evidence>
<dbReference type="GO" id="GO:0000724">
    <property type="term" value="P:double-strand break repair via homologous recombination"/>
    <property type="evidence" value="ECO:0007669"/>
    <property type="project" value="TreeGrafter"/>
</dbReference>
<protein>
    <submittedName>
        <fullName evidence="2">Ankyrin repeat and LEM domain-containing protein 1-like</fullName>
    </submittedName>
</protein>
<gene>
    <name evidence="2" type="primary">LOC114344784</name>
</gene>
<dbReference type="InParanoid" id="A0A6P7GND8"/>
<dbReference type="PANTHER" id="PTHR46427:SF1">
    <property type="entry name" value="ANKYRIN REPEAT AND LEM DOMAIN-CONTAINING PROTEIN 1"/>
    <property type="match status" value="1"/>
</dbReference>
<name>A0A6P7GND8_DIAVI</name>
<dbReference type="PANTHER" id="PTHR46427">
    <property type="entry name" value="ANKYRIN REPEAT AND LEM DOMAIN-CONTAINING PROTEIN 1"/>
    <property type="match status" value="1"/>
</dbReference>
<organism evidence="2">
    <name type="scientific">Diabrotica virgifera virgifera</name>
    <name type="common">western corn rootworm</name>
    <dbReference type="NCBI Taxonomy" id="50390"/>
    <lineage>
        <taxon>Eukaryota</taxon>
        <taxon>Metazoa</taxon>
        <taxon>Ecdysozoa</taxon>
        <taxon>Arthropoda</taxon>
        <taxon>Hexapoda</taxon>
        <taxon>Insecta</taxon>
        <taxon>Pterygota</taxon>
        <taxon>Neoptera</taxon>
        <taxon>Endopterygota</taxon>
        <taxon>Coleoptera</taxon>
        <taxon>Polyphaga</taxon>
        <taxon>Cucujiformia</taxon>
        <taxon>Chrysomeloidea</taxon>
        <taxon>Chrysomelidae</taxon>
        <taxon>Galerucinae</taxon>
        <taxon>Diabroticina</taxon>
        <taxon>Diabroticites</taxon>
        <taxon>Diabrotica</taxon>
    </lineage>
</organism>
<proteinExistence type="predicted"/>
<dbReference type="RefSeq" id="XP_028151416.1">
    <property type="nucleotide sequence ID" value="XM_028295615.1"/>
</dbReference>
<dbReference type="Pfam" id="PF22945">
    <property type="entry name" value="LEM-3_GIY-YIG"/>
    <property type="match status" value="1"/>
</dbReference>
<reference evidence="2" key="1">
    <citation type="submission" date="2025-08" db="UniProtKB">
        <authorList>
            <consortium name="RefSeq"/>
        </authorList>
    </citation>
    <scope>IDENTIFICATION</scope>
    <source>
        <tissue evidence="2">Whole insect</tissue>
    </source>
</reference>
<dbReference type="GO" id="GO:0000712">
    <property type="term" value="P:resolution of meiotic recombination intermediates"/>
    <property type="evidence" value="ECO:0007669"/>
    <property type="project" value="TreeGrafter"/>
</dbReference>
<evidence type="ECO:0000259" key="1">
    <source>
        <dbReference type="PROSITE" id="PS50954"/>
    </source>
</evidence>
<dbReference type="InterPro" id="IPR034998">
    <property type="entry name" value="ANKLE1"/>
</dbReference>
<dbReference type="Gene3D" id="1.10.720.40">
    <property type="match status" value="1"/>
</dbReference>
<dbReference type="GO" id="GO:0004520">
    <property type="term" value="F:DNA endonuclease activity"/>
    <property type="evidence" value="ECO:0007669"/>
    <property type="project" value="TreeGrafter"/>
</dbReference>